<dbReference type="CDD" id="cd19481">
    <property type="entry name" value="RecA-like_protease"/>
    <property type="match status" value="1"/>
</dbReference>
<dbReference type="InterPro" id="IPR003959">
    <property type="entry name" value="ATPase_AAA_core"/>
</dbReference>
<dbReference type="RefSeq" id="XP_022577314.1">
    <property type="nucleotide sequence ID" value="XM_022724175.1"/>
</dbReference>
<proteinExistence type="predicted"/>
<name>A0A1L9S6J3_9EURO</name>
<dbReference type="GO" id="GO:0005524">
    <property type="term" value="F:ATP binding"/>
    <property type="evidence" value="ECO:0007669"/>
    <property type="project" value="InterPro"/>
</dbReference>
<evidence type="ECO:0000313" key="3">
    <source>
        <dbReference type="Proteomes" id="UP000184188"/>
    </source>
</evidence>
<organism evidence="2 3">
    <name type="scientific">Penicilliopsis zonata CBS 506.65</name>
    <dbReference type="NCBI Taxonomy" id="1073090"/>
    <lineage>
        <taxon>Eukaryota</taxon>
        <taxon>Fungi</taxon>
        <taxon>Dikarya</taxon>
        <taxon>Ascomycota</taxon>
        <taxon>Pezizomycotina</taxon>
        <taxon>Eurotiomycetes</taxon>
        <taxon>Eurotiomycetidae</taxon>
        <taxon>Eurotiales</taxon>
        <taxon>Aspergillaceae</taxon>
        <taxon>Penicilliopsis</taxon>
    </lineage>
</organism>
<dbReference type="AlphaFoldDB" id="A0A1L9S6J3"/>
<sequence length="726" mass="83825">MEADHSHEASRKQKKEGGAWIRYGVEYCDRRTGRASYRKTISQEDFEAHTQGQDESHGTGDPAFELVAKYQIDSSKTNDGGSNDGDEDHSALPQTWSSPSYYLRISSVAIVNSLRSVVKYYPSQDLTGDTLIINWPYPVLVHHYEELTAFRDQCAAQDPTTLCVRNRDAAEHLSLLLRFLDENVMDDVRAERERNEKGLRTWEGIWVALKPGATALIHFMENDHPVPAVIHSVQGGIFASPPIPWEIEVWSMVFDGKYLGRVTKDLRYAKFNGETELAEILCSEENFEKSMEESQDPQIIQMVKEGEQYWKFLRKQCQYYKGKACHFPFSTIDGLVMTDPEAYYSEFEGKRPCLMGDNDCQKWINDCICSVCRKVETAVTREHVAPFENKITLESWEELTPHQYFLCPKEMPVFVFRTRTWETVHVRNCAEPMFDREMINSLVMDEQRVRNLKALAKSFARIDKNEGLIARESWTADFVKGKGNGLIFLLHGRPGVGKTCTAECIAEYTRRPLMVLTCSDIGTKPEEVEMNLTKHFKMARSWGAVLLIDEADVFMERRSTADLTRNSLVAGFLRALEFYDGILFLTTNRVGSFDDAFISRIHIQLYYPDFTNDQRQQVWKTFMDKLQRERGDCLRLTIDAKEYIRGERMRAVKWNGREIRNAFQTAVALAEYDAEKDEEGRVMVTDSHLRAVVELSKDFKDYLNDLHHGDEAKRAERKYERLDSYS</sequence>
<dbReference type="InterPro" id="IPR003593">
    <property type="entry name" value="AAA+_ATPase"/>
</dbReference>
<evidence type="ECO:0000313" key="2">
    <source>
        <dbReference type="EMBL" id="OJJ42804.1"/>
    </source>
</evidence>
<dbReference type="Gene3D" id="3.40.50.300">
    <property type="entry name" value="P-loop containing nucleotide triphosphate hydrolases"/>
    <property type="match status" value="1"/>
</dbReference>
<dbReference type="InterPro" id="IPR056599">
    <property type="entry name" value="AAA_lid_fung"/>
</dbReference>
<dbReference type="GeneID" id="34610640"/>
<dbReference type="SMART" id="SM00382">
    <property type="entry name" value="AAA"/>
    <property type="match status" value="1"/>
</dbReference>
<dbReference type="EMBL" id="KV878356">
    <property type="protein sequence ID" value="OJJ42804.1"/>
    <property type="molecule type" value="Genomic_DNA"/>
</dbReference>
<dbReference type="Pfam" id="PF00004">
    <property type="entry name" value="AAA"/>
    <property type="match status" value="1"/>
</dbReference>
<reference evidence="3" key="1">
    <citation type="journal article" date="2017" name="Genome Biol.">
        <title>Comparative genomics reveals high biological diversity and specific adaptations in the industrially and medically important fungal genus Aspergillus.</title>
        <authorList>
            <person name="de Vries R.P."/>
            <person name="Riley R."/>
            <person name="Wiebenga A."/>
            <person name="Aguilar-Osorio G."/>
            <person name="Amillis S."/>
            <person name="Uchima C.A."/>
            <person name="Anderluh G."/>
            <person name="Asadollahi M."/>
            <person name="Askin M."/>
            <person name="Barry K."/>
            <person name="Battaglia E."/>
            <person name="Bayram O."/>
            <person name="Benocci T."/>
            <person name="Braus-Stromeyer S.A."/>
            <person name="Caldana C."/>
            <person name="Canovas D."/>
            <person name="Cerqueira G.C."/>
            <person name="Chen F."/>
            <person name="Chen W."/>
            <person name="Choi C."/>
            <person name="Clum A."/>
            <person name="Dos Santos R.A."/>
            <person name="Damasio A.R."/>
            <person name="Diallinas G."/>
            <person name="Emri T."/>
            <person name="Fekete E."/>
            <person name="Flipphi M."/>
            <person name="Freyberg S."/>
            <person name="Gallo A."/>
            <person name="Gournas C."/>
            <person name="Habgood R."/>
            <person name="Hainaut M."/>
            <person name="Harispe M.L."/>
            <person name="Henrissat B."/>
            <person name="Hilden K.S."/>
            <person name="Hope R."/>
            <person name="Hossain A."/>
            <person name="Karabika E."/>
            <person name="Karaffa L."/>
            <person name="Karanyi Z."/>
            <person name="Krasevec N."/>
            <person name="Kuo A."/>
            <person name="Kusch H."/>
            <person name="LaButti K."/>
            <person name="Lagendijk E.L."/>
            <person name="Lapidus A."/>
            <person name="Levasseur A."/>
            <person name="Lindquist E."/>
            <person name="Lipzen A."/>
            <person name="Logrieco A.F."/>
            <person name="MacCabe A."/>
            <person name="Maekelae M.R."/>
            <person name="Malavazi I."/>
            <person name="Melin P."/>
            <person name="Meyer V."/>
            <person name="Mielnichuk N."/>
            <person name="Miskei M."/>
            <person name="Molnar A.P."/>
            <person name="Mule G."/>
            <person name="Ngan C.Y."/>
            <person name="Orejas M."/>
            <person name="Orosz E."/>
            <person name="Ouedraogo J.P."/>
            <person name="Overkamp K.M."/>
            <person name="Park H.-S."/>
            <person name="Perrone G."/>
            <person name="Piumi F."/>
            <person name="Punt P.J."/>
            <person name="Ram A.F."/>
            <person name="Ramon A."/>
            <person name="Rauscher S."/>
            <person name="Record E."/>
            <person name="Riano-Pachon D.M."/>
            <person name="Robert V."/>
            <person name="Roehrig J."/>
            <person name="Ruller R."/>
            <person name="Salamov A."/>
            <person name="Salih N.S."/>
            <person name="Samson R.A."/>
            <person name="Sandor E."/>
            <person name="Sanguinetti M."/>
            <person name="Schuetze T."/>
            <person name="Sepcic K."/>
            <person name="Shelest E."/>
            <person name="Sherlock G."/>
            <person name="Sophianopoulou V."/>
            <person name="Squina F.M."/>
            <person name="Sun H."/>
            <person name="Susca A."/>
            <person name="Todd R.B."/>
            <person name="Tsang A."/>
            <person name="Unkles S.E."/>
            <person name="van de Wiele N."/>
            <person name="van Rossen-Uffink D."/>
            <person name="Oliveira J.V."/>
            <person name="Vesth T.C."/>
            <person name="Visser J."/>
            <person name="Yu J.-H."/>
            <person name="Zhou M."/>
            <person name="Andersen M.R."/>
            <person name="Archer D.B."/>
            <person name="Baker S.E."/>
            <person name="Benoit I."/>
            <person name="Brakhage A.A."/>
            <person name="Braus G.H."/>
            <person name="Fischer R."/>
            <person name="Frisvad J.C."/>
            <person name="Goldman G.H."/>
            <person name="Houbraken J."/>
            <person name="Oakley B."/>
            <person name="Pocsi I."/>
            <person name="Scazzocchio C."/>
            <person name="Seiboth B."/>
            <person name="vanKuyk P.A."/>
            <person name="Wortman J."/>
            <person name="Dyer P.S."/>
            <person name="Grigoriev I.V."/>
        </authorList>
    </citation>
    <scope>NUCLEOTIDE SEQUENCE [LARGE SCALE GENOMIC DNA]</scope>
    <source>
        <strain evidence="3">CBS 506.65</strain>
    </source>
</reference>
<dbReference type="InterPro" id="IPR054289">
    <property type="entry name" value="DUF7025"/>
</dbReference>
<dbReference type="STRING" id="1073090.A0A1L9S6J3"/>
<dbReference type="PANTHER" id="PTHR46411:SF4">
    <property type="entry name" value="AAA+ ATPASE DOMAIN-CONTAINING PROTEIN"/>
    <property type="match status" value="1"/>
</dbReference>
<dbReference type="OrthoDB" id="10042665at2759"/>
<dbReference type="Proteomes" id="UP000184188">
    <property type="component" value="Unassembled WGS sequence"/>
</dbReference>
<gene>
    <name evidence="2" type="ORF">ASPZODRAFT_136934</name>
</gene>
<dbReference type="GO" id="GO:0016887">
    <property type="term" value="F:ATP hydrolysis activity"/>
    <property type="evidence" value="ECO:0007669"/>
    <property type="project" value="InterPro"/>
</dbReference>
<evidence type="ECO:0000259" key="1">
    <source>
        <dbReference type="SMART" id="SM00382"/>
    </source>
</evidence>
<keyword evidence="3" id="KW-1185">Reference proteome</keyword>
<dbReference type="PANTHER" id="PTHR46411">
    <property type="entry name" value="FAMILY ATPASE, PUTATIVE-RELATED"/>
    <property type="match status" value="1"/>
</dbReference>
<protein>
    <recommendedName>
        <fullName evidence="1">AAA+ ATPase domain-containing protein</fullName>
    </recommendedName>
</protein>
<dbReference type="Pfam" id="PF22942">
    <property type="entry name" value="DUF7025"/>
    <property type="match status" value="1"/>
</dbReference>
<feature type="domain" description="AAA+ ATPase" evidence="1">
    <location>
        <begin position="484"/>
        <end position="609"/>
    </location>
</feature>
<dbReference type="VEuPathDB" id="FungiDB:ASPZODRAFT_136934"/>
<dbReference type="InterPro" id="IPR027417">
    <property type="entry name" value="P-loop_NTPase"/>
</dbReference>
<dbReference type="SUPFAM" id="SSF52540">
    <property type="entry name" value="P-loop containing nucleoside triphosphate hydrolases"/>
    <property type="match status" value="1"/>
</dbReference>
<dbReference type="Pfam" id="PF23232">
    <property type="entry name" value="AAA_lid_13"/>
    <property type="match status" value="1"/>
</dbReference>
<accession>A0A1L9S6J3</accession>